<evidence type="ECO:0000313" key="1">
    <source>
        <dbReference type="EMBL" id="CAM9499757.1"/>
    </source>
</evidence>
<proteinExistence type="predicted"/>
<dbReference type="Proteomes" id="UP001162501">
    <property type="component" value="Chromosome 11"/>
</dbReference>
<dbReference type="EMBL" id="OX596095">
    <property type="protein sequence ID" value="CAM9499757.1"/>
    <property type="molecule type" value="Genomic_DNA"/>
</dbReference>
<accession>A0AC59Y9A3</accession>
<reference evidence="1" key="2">
    <citation type="submission" date="2025-03" db="EMBL/GenBank/DDBJ databases">
        <authorList>
            <consortium name="ELIXIR-Norway"/>
            <consortium name="Elixir Norway"/>
        </authorList>
    </citation>
    <scope>NUCLEOTIDE SEQUENCE</scope>
</reference>
<protein>
    <submittedName>
        <fullName evidence="1">Uncharacterized protein</fullName>
    </submittedName>
</protein>
<name>A0AC59Y9A3_RANTA</name>
<sequence length="153" mass="17067">MLLNYSSSLSGYVKLLFLAVAVLVVPDQASPDGWTRKCDYGTGNCRKHCKESEKKKEKCGLRKLCCIPIRHKSSKLAKREETIHRVMASTTKAIMTKKHPLQKCPENHNQEYASIKCLSETVVPCGVIRAIEATDTEAKPVPRELGWADGPKL</sequence>
<reference evidence="1" key="1">
    <citation type="submission" date="2023-05" db="EMBL/GenBank/DDBJ databases">
        <authorList>
            <consortium name="ELIXIR-Norway"/>
        </authorList>
    </citation>
    <scope>NUCLEOTIDE SEQUENCE</scope>
</reference>
<evidence type="ECO:0000313" key="2">
    <source>
        <dbReference type="Proteomes" id="UP001162501"/>
    </source>
</evidence>
<organism evidence="1 2">
    <name type="scientific">Rangifer tarandus platyrhynchus</name>
    <name type="common">Svalbard reindeer</name>
    <dbReference type="NCBI Taxonomy" id="3082113"/>
    <lineage>
        <taxon>Eukaryota</taxon>
        <taxon>Metazoa</taxon>
        <taxon>Chordata</taxon>
        <taxon>Craniata</taxon>
        <taxon>Vertebrata</taxon>
        <taxon>Euteleostomi</taxon>
        <taxon>Mammalia</taxon>
        <taxon>Eutheria</taxon>
        <taxon>Laurasiatheria</taxon>
        <taxon>Artiodactyla</taxon>
        <taxon>Ruminantia</taxon>
        <taxon>Pecora</taxon>
        <taxon>Cervidae</taxon>
        <taxon>Odocoileinae</taxon>
        <taxon>Rangifer</taxon>
    </lineage>
</organism>
<gene>
    <name evidence="1" type="ORF">MRATA1EN22A_LOCUS3386</name>
</gene>